<protein>
    <recommendedName>
        <fullName evidence="4">C2H2-type domain-containing protein</fullName>
    </recommendedName>
</protein>
<dbReference type="EMBL" id="CAJMWZ010001117">
    <property type="protein sequence ID" value="CAE6431703.1"/>
    <property type="molecule type" value="Genomic_DNA"/>
</dbReference>
<dbReference type="Proteomes" id="UP000663850">
    <property type="component" value="Unassembled WGS sequence"/>
</dbReference>
<dbReference type="AlphaFoldDB" id="A0A8H3APD7"/>
<comment type="caution">
    <text evidence="2">The sequence shown here is derived from an EMBL/GenBank/DDBJ whole genome shotgun (WGS) entry which is preliminary data.</text>
</comment>
<feature type="compositionally biased region" description="Low complexity" evidence="1">
    <location>
        <begin position="50"/>
        <end position="59"/>
    </location>
</feature>
<evidence type="ECO:0000313" key="2">
    <source>
        <dbReference type="EMBL" id="CAE6431703.1"/>
    </source>
</evidence>
<evidence type="ECO:0000313" key="3">
    <source>
        <dbReference type="Proteomes" id="UP000663850"/>
    </source>
</evidence>
<name>A0A8H3APD7_9AGAM</name>
<gene>
    <name evidence="2" type="ORF">RDB_LOCUS19970</name>
</gene>
<accession>A0A8H3APD7</accession>
<proteinExistence type="predicted"/>
<feature type="region of interest" description="Disordered" evidence="1">
    <location>
        <begin position="144"/>
        <end position="193"/>
    </location>
</feature>
<evidence type="ECO:0008006" key="4">
    <source>
        <dbReference type="Google" id="ProtNLM"/>
    </source>
</evidence>
<organism evidence="2 3">
    <name type="scientific">Rhizoctonia solani</name>
    <dbReference type="NCBI Taxonomy" id="456999"/>
    <lineage>
        <taxon>Eukaryota</taxon>
        <taxon>Fungi</taxon>
        <taxon>Dikarya</taxon>
        <taxon>Basidiomycota</taxon>
        <taxon>Agaricomycotina</taxon>
        <taxon>Agaricomycetes</taxon>
        <taxon>Cantharellales</taxon>
        <taxon>Ceratobasidiaceae</taxon>
        <taxon>Rhizoctonia</taxon>
    </lineage>
</organism>
<reference evidence="2" key="1">
    <citation type="submission" date="2021-01" db="EMBL/GenBank/DDBJ databases">
        <authorList>
            <person name="Kaushik A."/>
        </authorList>
    </citation>
    <scope>NUCLEOTIDE SEQUENCE</scope>
    <source>
        <strain evidence="2">Type strain: AG8-Rh-89/</strain>
    </source>
</reference>
<sequence length="512" mass="56152">MSTSVTIANTGAGDISSINNITESLGGIKLEDIKTEGCSGGDSDSDPSEESQSNSDSTGNTSLGQGLQLRPRSPASKGDLPEMTWEAAQLLLHHRCRAFGLLSLPSTFQSFNMPILAKLANAGVGGTPNVNTLAQHLGRLEVEDVKTEGCTGSESDSDPSDESGSNRDSTENMSSDQRGRPRPRSPTSKGGAPEIDWVTAQLLLHYRLFFWNHKVNQPPELYCWCISYVPIAMGIEAESQLWHVSLSSPWIPIRFQLQERLSHSHFREGQAFLMGHRLVLPSRSSDPRVLYRHPENSLVILHEDLPAYYHEFVTVNNLTSTSNMAEENISSHQTESPEVNPNPGINPASVMLSSWRNDQTPVQVDPSSLQGYLATGLVGAEETQSISGYVQSSAAPTPFTPAGAGHTVPNEVHMWMDVGNKTPTIDEIKAFTTSFRKGAPGKGAQVVICLHCPSDDERKRITDVRPWSLKRHLMIDFGIRDFHCNECDPPREFTFKDQLGRHTTSCHHTGSS</sequence>
<evidence type="ECO:0000256" key="1">
    <source>
        <dbReference type="SAM" id="MobiDB-lite"/>
    </source>
</evidence>
<feature type="region of interest" description="Disordered" evidence="1">
    <location>
        <begin position="32"/>
        <end position="79"/>
    </location>
</feature>